<dbReference type="RefSeq" id="YP_009801195.1">
    <property type="nucleotide sequence ID" value="NC_047965.1"/>
</dbReference>
<dbReference type="KEGG" id="vg:54991705"/>
<feature type="compositionally biased region" description="Basic and acidic residues" evidence="1">
    <location>
        <begin position="32"/>
        <end position="42"/>
    </location>
</feature>
<accession>A0A2S1PDH9</accession>
<dbReference type="Proteomes" id="UP000246834">
    <property type="component" value="Segment"/>
</dbReference>
<evidence type="ECO:0000313" key="3">
    <source>
        <dbReference type="Proteomes" id="UP000246834"/>
    </source>
</evidence>
<dbReference type="EMBL" id="MH179472">
    <property type="protein sequence ID" value="AWH14621.1"/>
    <property type="molecule type" value="Genomic_DNA"/>
</dbReference>
<sequence length="65" mass="7563">MSRANFERIVSTKPRRSDEAQEAFVSRKGKRNKPEKFDYKRNQADSFEAASLRAKRRAGMIEDEA</sequence>
<evidence type="ECO:0000256" key="1">
    <source>
        <dbReference type="SAM" id="MobiDB-lite"/>
    </source>
</evidence>
<dbReference type="Pfam" id="PF08200">
    <property type="entry name" value="Phage_T7_1_1"/>
    <property type="match status" value="1"/>
</dbReference>
<feature type="region of interest" description="Disordered" evidence="1">
    <location>
        <begin position="1"/>
        <end position="42"/>
    </location>
</feature>
<dbReference type="GeneID" id="54991705"/>
<protein>
    <submittedName>
        <fullName evidence="2">Uncharacterized protein</fullName>
    </submittedName>
</protein>
<keyword evidence="3" id="KW-1185">Reference proteome</keyword>
<proteinExistence type="predicted"/>
<evidence type="ECO:0000313" key="2">
    <source>
        <dbReference type="EMBL" id="AWH14621.1"/>
    </source>
</evidence>
<organism evidence="2 3">
    <name type="scientific">Pseudomonas phage 22PfluR64PP</name>
    <dbReference type="NCBI Taxonomy" id="2163970"/>
    <lineage>
        <taxon>Viruses</taxon>
        <taxon>Duplodnaviria</taxon>
        <taxon>Heunggongvirae</taxon>
        <taxon>Uroviricota</taxon>
        <taxon>Caudoviricetes</taxon>
        <taxon>Autographivirales</taxon>
        <taxon>Autotranscriptaviridae</taxon>
        <taxon>Studiervirinae</taxon>
        <taxon>Pfluvirus</taxon>
        <taxon>Pfluvirus pv22PfluR64PP</taxon>
        <taxon>Pifdecavirus pv22PfluR64PP</taxon>
    </lineage>
</organism>
<dbReference type="InterPro" id="IPR013232">
    <property type="entry name" value="Phage_T7_Gp1.1"/>
</dbReference>
<reference evidence="2" key="2">
    <citation type="submission" date="2018-11" db="EMBL/GenBank/DDBJ databases">
        <title>Complete genome sequences of new Aeromonas and Pseudomonas phages promising in phage therapy dedicated to aquaculture.</title>
        <authorList>
            <person name="Stanczyk M."/>
        </authorList>
    </citation>
    <scope>NUCLEOTIDE SEQUENCE</scope>
</reference>
<reference evidence="2" key="1">
    <citation type="submission" date="2018-03" db="EMBL/GenBank/DDBJ databases">
        <authorList>
            <person name="Kolsut J."/>
            <person name="Wojcik E."/>
            <person name="Wojtasik A."/>
            <person name="Dastych J."/>
        </authorList>
    </citation>
    <scope>NUCLEOTIDE SEQUENCE</scope>
</reference>
<name>A0A2S1PDH9_9CAUD</name>